<dbReference type="PANTHER" id="PTHR11010:SF5">
    <property type="entry name" value="RE36938P-RELATED"/>
    <property type="match status" value="1"/>
</dbReference>
<dbReference type="Proteomes" id="UP000092462">
    <property type="component" value="Unassembled WGS sequence"/>
</dbReference>
<keyword evidence="2" id="KW-0645">Protease</keyword>
<dbReference type="Gene3D" id="1.20.120.980">
    <property type="entry name" value="Serine carboxypeptidase S28, SKS domain"/>
    <property type="match status" value="1"/>
</dbReference>
<evidence type="ECO:0000313" key="6">
    <source>
        <dbReference type="EnsemblMetazoa" id="PPAI009359-PA"/>
    </source>
</evidence>
<dbReference type="Pfam" id="PF05577">
    <property type="entry name" value="Peptidase_S28"/>
    <property type="match status" value="1"/>
</dbReference>
<dbReference type="EnsemblMetazoa" id="PPAI009359-RA">
    <property type="protein sequence ID" value="PPAI009359-PA"/>
    <property type="gene ID" value="PPAI009359"/>
</dbReference>
<protein>
    <recommendedName>
        <fullName evidence="8">Serine carboxypeptidase S28</fullName>
    </recommendedName>
</protein>
<evidence type="ECO:0000256" key="3">
    <source>
        <dbReference type="ARBA" id="ARBA00022729"/>
    </source>
</evidence>
<dbReference type="PANTHER" id="PTHR11010">
    <property type="entry name" value="PROTEASE S28 PRO-X CARBOXYPEPTIDASE-RELATED"/>
    <property type="match status" value="1"/>
</dbReference>
<keyword evidence="7" id="KW-1185">Reference proteome</keyword>
<dbReference type="Gene3D" id="3.40.50.1820">
    <property type="entry name" value="alpha/beta hydrolase"/>
    <property type="match status" value="1"/>
</dbReference>
<dbReference type="InterPro" id="IPR042269">
    <property type="entry name" value="Ser_carbopepase_S28_SKS"/>
</dbReference>
<dbReference type="EMBL" id="AJVK01073136">
    <property type="status" value="NOT_ANNOTATED_CDS"/>
    <property type="molecule type" value="Genomic_DNA"/>
</dbReference>
<dbReference type="GO" id="GO:0006508">
    <property type="term" value="P:proteolysis"/>
    <property type="evidence" value="ECO:0007669"/>
    <property type="project" value="UniProtKB-KW"/>
</dbReference>
<keyword evidence="3" id="KW-0732">Signal</keyword>
<evidence type="ECO:0000256" key="2">
    <source>
        <dbReference type="ARBA" id="ARBA00022670"/>
    </source>
</evidence>
<evidence type="ECO:0000256" key="5">
    <source>
        <dbReference type="ARBA" id="ARBA00023180"/>
    </source>
</evidence>
<dbReference type="SUPFAM" id="SSF53474">
    <property type="entry name" value="alpha/beta-Hydrolases"/>
    <property type="match status" value="1"/>
</dbReference>
<proteinExistence type="inferred from homology"/>
<name>A0A1B0DLW9_PHLPP</name>
<dbReference type="InterPro" id="IPR029058">
    <property type="entry name" value="AB_hydrolase_fold"/>
</dbReference>
<reference evidence="6" key="1">
    <citation type="submission" date="2022-08" db="UniProtKB">
        <authorList>
            <consortium name="EnsemblMetazoa"/>
        </authorList>
    </citation>
    <scope>IDENTIFICATION</scope>
    <source>
        <strain evidence="6">Israel</strain>
    </source>
</reference>
<evidence type="ECO:0000256" key="1">
    <source>
        <dbReference type="ARBA" id="ARBA00011079"/>
    </source>
</evidence>
<dbReference type="GO" id="GO:0008239">
    <property type="term" value="F:dipeptidyl-peptidase activity"/>
    <property type="evidence" value="ECO:0007669"/>
    <property type="project" value="TreeGrafter"/>
</dbReference>
<dbReference type="AlphaFoldDB" id="A0A1B0DLW9"/>
<accession>A0A1B0DLW9</accession>
<keyword evidence="5" id="KW-0325">Glycoprotein</keyword>
<evidence type="ECO:0008006" key="8">
    <source>
        <dbReference type="Google" id="ProtNLM"/>
    </source>
</evidence>
<evidence type="ECO:0000256" key="4">
    <source>
        <dbReference type="ARBA" id="ARBA00022801"/>
    </source>
</evidence>
<dbReference type="GO" id="GO:0070008">
    <property type="term" value="F:serine-type exopeptidase activity"/>
    <property type="evidence" value="ECO:0007669"/>
    <property type="project" value="InterPro"/>
</dbReference>
<organism evidence="6 7">
    <name type="scientific">Phlebotomus papatasi</name>
    <name type="common">Sandfly</name>
    <dbReference type="NCBI Taxonomy" id="29031"/>
    <lineage>
        <taxon>Eukaryota</taxon>
        <taxon>Metazoa</taxon>
        <taxon>Ecdysozoa</taxon>
        <taxon>Arthropoda</taxon>
        <taxon>Hexapoda</taxon>
        <taxon>Insecta</taxon>
        <taxon>Pterygota</taxon>
        <taxon>Neoptera</taxon>
        <taxon>Endopterygota</taxon>
        <taxon>Diptera</taxon>
        <taxon>Nematocera</taxon>
        <taxon>Psychodoidea</taxon>
        <taxon>Psychodidae</taxon>
        <taxon>Phlebotomus</taxon>
        <taxon>Phlebotomus</taxon>
    </lineage>
</organism>
<sequence>IHKFKCHTILLENRLSHLNTEDIFIYVGGDWTITPGWIIGGHTYDMARELNGYLFYTEHRYYGVSRPTPDTSFKNLQYLHVSQALADLAHFIKVMKQEIPGASSSGVILVGGFYSATMVTWFRQYYPDLINGAWSSSAPLFAKPDFYEYFETVGQSVRTVSGDSCYNRIEGAFREAERMVAVGEFEEISEKFNLCQTLRDNQLDIWLFFGNLAALMAIIVQYHWPGDIELACEIIMMHDNDIDGFAEYTRWILGNLCWLPEFELAADLLRETSWESEAAYGQRQWLYQECNEFGWYQSSGSENQPFGSSFPVELLYQMCTHVFDESFYNDSINYNSYITNLNRNGFNPVITNVYSTHGELDPWRTAGVQENVNSFAPVAVIPMASHCADLYSISDADSPEMLASKLRTISLEPPPPTPKSDSRVVTEE</sequence>
<dbReference type="InterPro" id="IPR008758">
    <property type="entry name" value="Peptidase_S28"/>
</dbReference>
<keyword evidence="4" id="KW-0378">Hydrolase</keyword>
<dbReference type="VEuPathDB" id="VectorBase:PPAPM1_011038"/>
<dbReference type="VEuPathDB" id="VectorBase:PPAI009359"/>
<comment type="similarity">
    <text evidence="1">Belongs to the peptidase S28 family.</text>
</comment>
<evidence type="ECO:0000313" key="7">
    <source>
        <dbReference type="Proteomes" id="UP000092462"/>
    </source>
</evidence>